<accession>A0A225UVX7</accession>
<evidence type="ECO:0000313" key="1">
    <source>
        <dbReference type="EMBL" id="OWY97193.1"/>
    </source>
</evidence>
<reference evidence="2" key="1">
    <citation type="submission" date="2017-03" db="EMBL/GenBank/DDBJ databases">
        <title>Phytopthora megakarya and P. palmivora, two closely related causual agents of cacao black pod achieved similar genome size and gene model numbers by different mechanisms.</title>
        <authorList>
            <person name="Ali S."/>
            <person name="Shao J."/>
            <person name="Larry D.J."/>
            <person name="Kronmiller B."/>
            <person name="Shen D."/>
            <person name="Strem M.D."/>
            <person name="Melnick R.L."/>
            <person name="Guiltinan M.J."/>
            <person name="Tyler B.M."/>
            <person name="Meinhardt L.W."/>
            <person name="Bailey B.A."/>
        </authorList>
    </citation>
    <scope>NUCLEOTIDE SEQUENCE [LARGE SCALE GENOMIC DNA]</scope>
    <source>
        <strain evidence="2">zdho120</strain>
    </source>
</reference>
<keyword evidence="2" id="KW-1185">Reference proteome</keyword>
<evidence type="ECO:0000313" key="2">
    <source>
        <dbReference type="Proteomes" id="UP000198211"/>
    </source>
</evidence>
<sequence>MANNVILGNRRGLNNLIDQWLRYATYFENIELQLAYVTKLSDKVSCAYATLNTTITDTTVSNVFPHIANVDKSFVTSDSVIGNVLCRKNDS</sequence>
<name>A0A225UVX7_9STRA</name>
<gene>
    <name evidence="1" type="ORF">PHMEG_00032339</name>
</gene>
<protein>
    <submittedName>
        <fullName evidence="1">Uncharacterized protein</fullName>
    </submittedName>
</protein>
<comment type="caution">
    <text evidence="1">The sequence shown here is derived from an EMBL/GenBank/DDBJ whole genome shotgun (WGS) entry which is preliminary data.</text>
</comment>
<dbReference type="EMBL" id="NBNE01010737">
    <property type="protein sequence ID" value="OWY97193.1"/>
    <property type="molecule type" value="Genomic_DNA"/>
</dbReference>
<dbReference type="AlphaFoldDB" id="A0A225UVX7"/>
<dbReference type="Proteomes" id="UP000198211">
    <property type="component" value="Unassembled WGS sequence"/>
</dbReference>
<proteinExistence type="predicted"/>
<dbReference type="OrthoDB" id="99097at2759"/>
<organism evidence="1 2">
    <name type="scientific">Phytophthora megakarya</name>
    <dbReference type="NCBI Taxonomy" id="4795"/>
    <lineage>
        <taxon>Eukaryota</taxon>
        <taxon>Sar</taxon>
        <taxon>Stramenopiles</taxon>
        <taxon>Oomycota</taxon>
        <taxon>Peronosporomycetes</taxon>
        <taxon>Peronosporales</taxon>
        <taxon>Peronosporaceae</taxon>
        <taxon>Phytophthora</taxon>
    </lineage>
</organism>